<dbReference type="PROSITE" id="PS50893">
    <property type="entry name" value="ABC_TRANSPORTER_2"/>
    <property type="match status" value="1"/>
</dbReference>
<evidence type="ECO:0000256" key="5">
    <source>
        <dbReference type="ARBA" id="ARBA00022840"/>
    </source>
</evidence>
<dbReference type="PROSITE" id="PS00211">
    <property type="entry name" value="ABC_TRANSPORTER_1"/>
    <property type="match status" value="1"/>
</dbReference>
<evidence type="ECO:0000256" key="2">
    <source>
        <dbReference type="ARBA" id="ARBA00005417"/>
    </source>
</evidence>
<keyword evidence="4" id="KW-0547">Nucleotide-binding</keyword>
<comment type="function">
    <text evidence="1">Part of the ABC transporter FtsEX involved in cellular division. Important for assembly or stability of the septal ring.</text>
</comment>
<keyword evidence="8" id="KW-1185">Reference proteome</keyword>
<evidence type="ECO:0000256" key="1">
    <source>
        <dbReference type="ARBA" id="ARBA00002579"/>
    </source>
</evidence>
<dbReference type="PANTHER" id="PTHR24220">
    <property type="entry name" value="IMPORT ATP-BINDING PROTEIN"/>
    <property type="match status" value="1"/>
</dbReference>
<sequence length="339" mass="36262">MIDISQLHKQYRGRNGETVEVLKGVSLQVPAGSITAVVGPSGAGKSTLAKCISLLERPSSGSIQVNAQDLSRLSGEALRRERRAIGTVFQSSALLQRKTAWQNVALPLEYLGVIPAEIEQRVGHLLESVGLADKAGSYPAQLSGGQRQRVGIARALALNPSVLLADEATSGLDPASTRAILTLLKRLRDEFGLSIILITHEMEAVRNAADAVAELRDGVIVQQGAVRDLLAAPDSLLGRQLFPLEAVDAQGDLLLHVTYSARQPVAADWISHISQLRQLRIDLLGGHIERVGGQLAGRLQLAVRFQGGAVPAEVLVEQLRHYGVIAQVVDASPAWREAV</sequence>
<dbReference type="RefSeq" id="WP_136168314.1">
    <property type="nucleotide sequence ID" value="NZ_KZ819096.1"/>
</dbReference>
<evidence type="ECO:0000313" key="7">
    <source>
        <dbReference type="EMBL" id="PWC10765.1"/>
    </source>
</evidence>
<dbReference type="FunFam" id="3.40.50.300:FF:000056">
    <property type="entry name" value="Cell division ATP-binding protein FtsE"/>
    <property type="match status" value="1"/>
</dbReference>
<proteinExistence type="inferred from homology"/>
<comment type="similarity">
    <text evidence="2">Belongs to the ABC transporter superfamily.</text>
</comment>
<feature type="domain" description="ABC transporter" evidence="6">
    <location>
        <begin position="2"/>
        <end position="242"/>
    </location>
</feature>
<dbReference type="InterPro" id="IPR003439">
    <property type="entry name" value="ABC_transporter-like_ATP-bd"/>
</dbReference>
<dbReference type="SUPFAM" id="SSF52540">
    <property type="entry name" value="P-loop containing nucleoside triphosphate hydrolases"/>
    <property type="match status" value="1"/>
</dbReference>
<dbReference type="InterPro" id="IPR003593">
    <property type="entry name" value="AAA+_ATPase"/>
</dbReference>
<name>A0A2U1TMW5_9GAMM</name>
<dbReference type="SMART" id="SM00382">
    <property type="entry name" value="AAA"/>
    <property type="match status" value="1"/>
</dbReference>
<gene>
    <name evidence="7" type="ORF">DDT56_20970</name>
</gene>
<dbReference type="GO" id="GO:0005886">
    <property type="term" value="C:plasma membrane"/>
    <property type="evidence" value="ECO:0007669"/>
    <property type="project" value="TreeGrafter"/>
</dbReference>
<dbReference type="GO" id="GO:0022857">
    <property type="term" value="F:transmembrane transporter activity"/>
    <property type="evidence" value="ECO:0007669"/>
    <property type="project" value="TreeGrafter"/>
</dbReference>
<evidence type="ECO:0000256" key="3">
    <source>
        <dbReference type="ARBA" id="ARBA00020019"/>
    </source>
</evidence>
<dbReference type="Pfam" id="PF00005">
    <property type="entry name" value="ABC_tran"/>
    <property type="match status" value="1"/>
</dbReference>
<evidence type="ECO:0000256" key="4">
    <source>
        <dbReference type="ARBA" id="ARBA00022741"/>
    </source>
</evidence>
<keyword evidence="5 7" id="KW-0067">ATP-binding</keyword>
<organism evidence="7 8">
    <name type="scientific">Brenneria corticis</name>
    <dbReference type="NCBI Taxonomy" id="2173106"/>
    <lineage>
        <taxon>Bacteria</taxon>
        <taxon>Pseudomonadati</taxon>
        <taxon>Pseudomonadota</taxon>
        <taxon>Gammaproteobacteria</taxon>
        <taxon>Enterobacterales</taxon>
        <taxon>Pectobacteriaceae</taxon>
        <taxon>Brenneria</taxon>
    </lineage>
</organism>
<dbReference type="AlphaFoldDB" id="A0A2U1TMW5"/>
<evidence type="ECO:0000313" key="8">
    <source>
        <dbReference type="Proteomes" id="UP000296159"/>
    </source>
</evidence>
<dbReference type="InterPro" id="IPR015854">
    <property type="entry name" value="ABC_transpr_LolD-like"/>
</dbReference>
<dbReference type="Gene3D" id="3.40.50.300">
    <property type="entry name" value="P-loop containing nucleotide triphosphate hydrolases"/>
    <property type="match status" value="1"/>
</dbReference>
<dbReference type="InterPro" id="IPR017871">
    <property type="entry name" value="ABC_transporter-like_CS"/>
</dbReference>
<dbReference type="EMBL" id="QDKH01000034">
    <property type="protein sequence ID" value="PWC10765.1"/>
    <property type="molecule type" value="Genomic_DNA"/>
</dbReference>
<dbReference type="GO" id="GO:0005524">
    <property type="term" value="F:ATP binding"/>
    <property type="evidence" value="ECO:0007669"/>
    <property type="project" value="UniProtKB-KW"/>
</dbReference>
<comment type="caution">
    <text evidence="7">The sequence shown here is derived from an EMBL/GenBank/DDBJ whole genome shotgun (WGS) entry which is preliminary data.</text>
</comment>
<dbReference type="InterPro" id="IPR027417">
    <property type="entry name" value="P-loop_NTPase"/>
</dbReference>
<reference evidence="7 8" key="1">
    <citation type="submission" date="2018-04" db="EMBL/GenBank/DDBJ databases">
        <title>Brenneria corticis sp.nov.</title>
        <authorList>
            <person name="Li Y."/>
        </authorList>
    </citation>
    <scope>NUCLEOTIDE SEQUENCE [LARGE SCALE GENOMIC DNA]</scope>
    <source>
        <strain evidence="7 8">CFCC 11842</strain>
    </source>
</reference>
<evidence type="ECO:0000259" key="6">
    <source>
        <dbReference type="PROSITE" id="PS50893"/>
    </source>
</evidence>
<dbReference type="GO" id="GO:0016887">
    <property type="term" value="F:ATP hydrolysis activity"/>
    <property type="evidence" value="ECO:0007669"/>
    <property type="project" value="InterPro"/>
</dbReference>
<protein>
    <recommendedName>
        <fullName evidence="3">Cell division ATP-binding protein FtsE</fullName>
    </recommendedName>
</protein>
<accession>A0A2U1TMW5</accession>
<dbReference type="Proteomes" id="UP000296159">
    <property type="component" value="Unassembled WGS sequence"/>
</dbReference>